<organism evidence="1">
    <name type="scientific">freshwater metagenome</name>
    <dbReference type="NCBI Taxonomy" id="449393"/>
    <lineage>
        <taxon>unclassified sequences</taxon>
        <taxon>metagenomes</taxon>
        <taxon>ecological metagenomes</taxon>
    </lineage>
</organism>
<gene>
    <name evidence="1" type="ORF">UFOPK3083_00611</name>
</gene>
<dbReference type="EMBL" id="CAFAAT010000055">
    <property type="protein sequence ID" value="CAB4805780.1"/>
    <property type="molecule type" value="Genomic_DNA"/>
</dbReference>
<dbReference type="AlphaFoldDB" id="A0A6J6Y8R8"/>
<evidence type="ECO:0000313" key="1">
    <source>
        <dbReference type="EMBL" id="CAB4805780.1"/>
    </source>
</evidence>
<name>A0A6J6Y8R8_9ZZZZ</name>
<protein>
    <submittedName>
        <fullName evidence="1">Unannotated protein</fullName>
    </submittedName>
</protein>
<sequence length="58" mass="5864">MQPRTKVSTLAFTSGAKYSVATLVISVPEVSPRSTNSTNSGHGIEVISNCGAAANASP</sequence>
<reference evidence="1" key="1">
    <citation type="submission" date="2020-05" db="EMBL/GenBank/DDBJ databases">
        <authorList>
            <person name="Chiriac C."/>
            <person name="Salcher M."/>
            <person name="Ghai R."/>
            <person name="Kavagutti S V."/>
        </authorList>
    </citation>
    <scope>NUCLEOTIDE SEQUENCE</scope>
</reference>
<accession>A0A6J6Y8R8</accession>
<proteinExistence type="predicted"/>